<proteinExistence type="predicted"/>
<keyword evidence="1" id="KW-1133">Transmembrane helix</keyword>
<accession>A0A438GQP3</accession>
<evidence type="ECO:0000256" key="1">
    <source>
        <dbReference type="SAM" id="Phobius"/>
    </source>
</evidence>
<keyword evidence="1" id="KW-0812">Transmembrane</keyword>
<evidence type="ECO:0000313" key="3">
    <source>
        <dbReference type="Proteomes" id="UP000288805"/>
    </source>
</evidence>
<feature type="transmembrane region" description="Helical" evidence="1">
    <location>
        <begin position="101"/>
        <end position="119"/>
    </location>
</feature>
<organism evidence="2 3">
    <name type="scientific">Vitis vinifera</name>
    <name type="common">Grape</name>
    <dbReference type="NCBI Taxonomy" id="29760"/>
    <lineage>
        <taxon>Eukaryota</taxon>
        <taxon>Viridiplantae</taxon>
        <taxon>Streptophyta</taxon>
        <taxon>Embryophyta</taxon>
        <taxon>Tracheophyta</taxon>
        <taxon>Spermatophyta</taxon>
        <taxon>Magnoliopsida</taxon>
        <taxon>eudicotyledons</taxon>
        <taxon>Gunneridae</taxon>
        <taxon>Pentapetalae</taxon>
        <taxon>rosids</taxon>
        <taxon>Vitales</taxon>
        <taxon>Vitaceae</taxon>
        <taxon>Viteae</taxon>
        <taxon>Vitis</taxon>
    </lineage>
</organism>
<dbReference type="Proteomes" id="UP000288805">
    <property type="component" value="Unassembled WGS sequence"/>
</dbReference>
<comment type="caution">
    <text evidence="2">The sequence shown here is derived from an EMBL/GenBank/DDBJ whole genome shotgun (WGS) entry which is preliminary data.</text>
</comment>
<reference evidence="2 3" key="1">
    <citation type="journal article" date="2018" name="PLoS Genet.">
        <title>Population sequencing reveals clonal diversity and ancestral inbreeding in the grapevine cultivar Chardonnay.</title>
        <authorList>
            <person name="Roach M.J."/>
            <person name="Johnson D.L."/>
            <person name="Bohlmann J."/>
            <person name="van Vuuren H.J."/>
            <person name="Jones S.J."/>
            <person name="Pretorius I.S."/>
            <person name="Schmidt S.A."/>
            <person name="Borneman A.R."/>
        </authorList>
    </citation>
    <scope>NUCLEOTIDE SEQUENCE [LARGE SCALE GENOMIC DNA]</scope>
    <source>
        <strain evidence="3">cv. Chardonnay</strain>
        <tissue evidence="2">Leaf</tissue>
    </source>
</reference>
<sequence>MDNKGGLVRRLPSNMAIRHTGQRVAFYKLAFVLECVTKYTLSEDDFKIADYVFDDTKNPMEVLCLYSGHSMTRLQMHYLSGHSALDLAEVRAMMAFNAPKSLILFIPLMLFAFTVLHDISK</sequence>
<dbReference type="EMBL" id="QGNW01000368">
    <property type="protein sequence ID" value="RVW74507.1"/>
    <property type="molecule type" value="Genomic_DNA"/>
</dbReference>
<dbReference type="AlphaFoldDB" id="A0A438GQP3"/>
<name>A0A438GQP3_VITVI</name>
<keyword evidence="1" id="KW-0472">Membrane</keyword>
<gene>
    <name evidence="2" type="ORF">CK203_053775</name>
</gene>
<evidence type="ECO:0000313" key="2">
    <source>
        <dbReference type="EMBL" id="RVW74507.1"/>
    </source>
</evidence>
<protein>
    <submittedName>
        <fullName evidence="2">Uncharacterized protein</fullName>
    </submittedName>
</protein>